<name>A0A0G0EQI3_UNCC3</name>
<dbReference type="STRING" id="1618350.UR67_C0005G0071"/>
<protein>
    <submittedName>
        <fullName evidence="1">Carbohydrate-binding family V/XII</fullName>
    </submittedName>
</protein>
<feature type="non-terminal residue" evidence="1">
    <location>
        <position position="1"/>
    </location>
</feature>
<sequence>PNNSLSDTMIPNTITASNYLPLSGGTLIGNLNLNSNLLPNTTNTSNIGSASRVWSDIYATLVHGDLTGNVIGELTGNVTGDLIGNVTGNVSGTSGGLSGTPSIDISGLTMTVGASEGYTLTSDTNGVASWTDTSSTAGPWTLSGEFLYPDNTSYNVGIGTTTPTQKLQVEGNISATQSFITGEGMFYQEGLFYKNSGAKTTLGSNTWGVLTSNPSSGEDGSNRFQSFVLDSTYMYAVGFDSSPGNYQWRIEKRNKNTGVLVTAFDADGVIQEDISANKDEARGVAIDANYIYIAGYDGTLGATDYQVRIEKRDINTGVLVTAFDDDGIITRDTGINQELAINVHIQGDSLYIIGVEGGGSTDSQWFIEKRDSTTGALVIAFGNNGISYSNPKTAPDSSDYPYASRLDNNYIYIAGRDSTGPLGQTPIWRIEKRDLITGALIADFGNNGVIQEDIPGGFEELMHMDIDSDYIYLSGYDRNPGNGRIRLEKRDIQTGNLIAEFGESGVIAENLTSNWEIGRSIVVDDNYLYVSANDYIPGYRQWRYEKRDKDSGELINTFDGDGVIQTNINSHYGSIVMTLDNGFLYAFGADITLGDLQWRYEKRDAVSGALGGQQFLTNNIARMTIDYNGNLGIATDVPMAKLDVAGTVFLRGALTQTGLYVNSSGNVGIGTTSPEQKLEVNGGIKYNTATAKPTCNATTRGTTWFTQEAAGIKDNFEVCAKDAGDVYSWRTIY</sequence>
<evidence type="ECO:0000313" key="1">
    <source>
        <dbReference type="EMBL" id="KKP69582.1"/>
    </source>
</evidence>
<proteinExistence type="predicted"/>
<comment type="caution">
    <text evidence="1">The sequence shown here is derived from an EMBL/GenBank/DDBJ whole genome shotgun (WGS) entry which is preliminary data.</text>
</comment>
<reference evidence="1 2" key="1">
    <citation type="journal article" date="2015" name="Nature">
        <title>rRNA introns, odd ribosomes, and small enigmatic genomes across a large radiation of phyla.</title>
        <authorList>
            <person name="Brown C.T."/>
            <person name="Hug L.A."/>
            <person name="Thomas B.C."/>
            <person name="Sharon I."/>
            <person name="Castelle C.J."/>
            <person name="Singh A."/>
            <person name="Wilkins M.J."/>
            <person name="Williams K.H."/>
            <person name="Banfield J.F."/>
        </authorList>
    </citation>
    <scope>NUCLEOTIDE SEQUENCE [LARGE SCALE GENOMIC DNA]</scope>
</reference>
<organism evidence="1 2">
    <name type="scientific">candidate division CPR3 bacterium GW2011_GWF2_35_18</name>
    <dbReference type="NCBI Taxonomy" id="1618350"/>
    <lineage>
        <taxon>Bacteria</taxon>
        <taxon>Bacteria division CPR3</taxon>
    </lineage>
</organism>
<evidence type="ECO:0000313" key="2">
    <source>
        <dbReference type="Proteomes" id="UP000034581"/>
    </source>
</evidence>
<dbReference type="PATRIC" id="fig|1618350.3.peg.809"/>
<dbReference type="EMBL" id="LBQB01000005">
    <property type="protein sequence ID" value="KKP69582.1"/>
    <property type="molecule type" value="Genomic_DNA"/>
</dbReference>
<dbReference type="AlphaFoldDB" id="A0A0G0EQI3"/>
<accession>A0A0G0EQI3</accession>
<dbReference type="SUPFAM" id="SSF75011">
    <property type="entry name" value="3-carboxy-cis,cis-mucoante lactonizing enzyme"/>
    <property type="match status" value="1"/>
</dbReference>
<dbReference type="Proteomes" id="UP000034581">
    <property type="component" value="Unassembled WGS sequence"/>
</dbReference>
<gene>
    <name evidence="1" type="ORF">UR67_C0005G0071</name>
</gene>